<reference evidence="1 2" key="1">
    <citation type="journal article" date="2024" name="Science">
        <title>Giant polyketide synthase enzymes in the biosynthesis of giant marine polyether toxins.</title>
        <authorList>
            <person name="Fallon T.R."/>
            <person name="Shende V.V."/>
            <person name="Wierzbicki I.H."/>
            <person name="Pendleton A.L."/>
            <person name="Watervoot N.F."/>
            <person name="Auber R.P."/>
            <person name="Gonzalez D.J."/>
            <person name="Wisecaver J.H."/>
            <person name="Moore B.S."/>
        </authorList>
    </citation>
    <scope>NUCLEOTIDE SEQUENCE [LARGE SCALE GENOMIC DNA]</scope>
    <source>
        <strain evidence="1 2">12B1</strain>
    </source>
</reference>
<organism evidence="1 2">
    <name type="scientific">Prymnesium parvum</name>
    <name type="common">Toxic golden alga</name>
    <dbReference type="NCBI Taxonomy" id="97485"/>
    <lineage>
        <taxon>Eukaryota</taxon>
        <taxon>Haptista</taxon>
        <taxon>Haptophyta</taxon>
        <taxon>Prymnesiophyceae</taxon>
        <taxon>Prymnesiales</taxon>
        <taxon>Prymnesiaceae</taxon>
        <taxon>Prymnesium</taxon>
    </lineage>
</organism>
<gene>
    <name evidence="1" type="ORF">AB1Y20_012893</name>
</gene>
<dbReference type="Proteomes" id="UP001515480">
    <property type="component" value="Unassembled WGS sequence"/>
</dbReference>
<accession>A0AB34IJ55</accession>
<dbReference type="AlphaFoldDB" id="A0AB34IJ55"/>
<evidence type="ECO:0000313" key="2">
    <source>
        <dbReference type="Proteomes" id="UP001515480"/>
    </source>
</evidence>
<name>A0AB34IJ55_PRYPA</name>
<sequence length="81" mass="8172">MDSSLSPYVGVHSATNTLQSSIACSMVRAQSSPAINAVSPTNTEIPAARKAAASLSTAPSPPLARAPASGTRYEITTSAIL</sequence>
<comment type="caution">
    <text evidence="1">The sequence shown here is derived from an EMBL/GenBank/DDBJ whole genome shotgun (WGS) entry which is preliminary data.</text>
</comment>
<proteinExistence type="predicted"/>
<dbReference type="EMBL" id="JBGBPQ010000023">
    <property type="protein sequence ID" value="KAL1500224.1"/>
    <property type="molecule type" value="Genomic_DNA"/>
</dbReference>
<evidence type="ECO:0000313" key="1">
    <source>
        <dbReference type="EMBL" id="KAL1500224.1"/>
    </source>
</evidence>
<keyword evidence="2" id="KW-1185">Reference proteome</keyword>
<protein>
    <submittedName>
        <fullName evidence="1">Uncharacterized protein</fullName>
    </submittedName>
</protein>